<evidence type="ECO:0000313" key="6">
    <source>
        <dbReference type="EMBL" id="HIR67432.1"/>
    </source>
</evidence>
<reference evidence="6" key="1">
    <citation type="submission" date="2020-10" db="EMBL/GenBank/DDBJ databases">
        <authorList>
            <person name="Gilroy R."/>
        </authorList>
    </citation>
    <scope>NUCLEOTIDE SEQUENCE</scope>
    <source>
        <strain evidence="6">ChiW16-3235</strain>
    </source>
</reference>
<comment type="subcellular location">
    <subcellularLocation>
        <location evidence="1">Membrane</location>
        <topology evidence="1">Multi-pass membrane protein</topology>
    </subcellularLocation>
</comment>
<feature type="transmembrane region" description="Helical" evidence="5">
    <location>
        <begin position="149"/>
        <end position="168"/>
    </location>
</feature>
<comment type="caution">
    <text evidence="6">The sequence shown here is derived from an EMBL/GenBank/DDBJ whole genome shotgun (WGS) entry which is preliminary data.</text>
</comment>
<evidence type="ECO:0000256" key="2">
    <source>
        <dbReference type="ARBA" id="ARBA00022692"/>
    </source>
</evidence>
<organism evidence="6 7">
    <name type="scientific">Candidatus Coproplasma avicola</name>
    <dbReference type="NCBI Taxonomy" id="2840744"/>
    <lineage>
        <taxon>Bacteria</taxon>
        <taxon>Bacillati</taxon>
        <taxon>Bacillota</taxon>
        <taxon>Clostridia</taxon>
        <taxon>Eubacteriales</taxon>
        <taxon>Candidatus Coproplasma</taxon>
    </lineage>
</organism>
<reference evidence="6" key="2">
    <citation type="journal article" date="2021" name="PeerJ">
        <title>Extensive microbial diversity within the chicken gut microbiome revealed by metagenomics and culture.</title>
        <authorList>
            <person name="Gilroy R."/>
            <person name="Ravi A."/>
            <person name="Getino M."/>
            <person name="Pursley I."/>
            <person name="Horton D.L."/>
            <person name="Alikhan N.F."/>
            <person name="Baker D."/>
            <person name="Gharbi K."/>
            <person name="Hall N."/>
            <person name="Watson M."/>
            <person name="Adriaenssens E.M."/>
            <person name="Foster-Nyarko E."/>
            <person name="Jarju S."/>
            <person name="Secka A."/>
            <person name="Antonio M."/>
            <person name="Oren A."/>
            <person name="Chaudhuri R.R."/>
            <person name="La Ragione R."/>
            <person name="Hildebrand F."/>
            <person name="Pallen M.J."/>
        </authorList>
    </citation>
    <scope>NUCLEOTIDE SEQUENCE</scope>
    <source>
        <strain evidence="6">ChiW16-3235</strain>
    </source>
</reference>
<evidence type="ECO:0000256" key="3">
    <source>
        <dbReference type="ARBA" id="ARBA00022989"/>
    </source>
</evidence>
<dbReference type="Proteomes" id="UP000823913">
    <property type="component" value="Unassembled WGS sequence"/>
</dbReference>
<feature type="transmembrane region" description="Helical" evidence="5">
    <location>
        <begin position="70"/>
        <end position="87"/>
    </location>
</feature>
<gene>
    <name evidence="6" type="ORF">IAB94_05250</name>
</gene>
<feature type="transmembrane region" description="Helical" evidence="5">
    <location>
        <begin position="26"/>
        <end position="58"/>
    </location>
</feature>
<feature type="transmembrane region" description="Helical" evidence="5">
    <location>
        <begin position="247"/>
        <end position="268"/>
    </location>
</feature>
<evidence type="ECO:0000313" key="7">
    <source>
        <dbReference type="Proteomes" id="UP000823913"/>
    </source>
</evidence>
<sequence length="281" mass="31330">MLNDVTFGQYYPAQSFAHKLDPRLKLLFLIAYIVALFVARTFYGLALCAVFIIAATFISKVPFGSVLRSVKGILFLLVFTALLNLFMHSGEHLLVEWGIIHIYLEGVLFALFLMFRLIFLVLGSALLTLTTTPVSLTDGLESLLKPLKYIKFPVHALALIMSIALRFIPTLMDETNRIIAAQKARGADFESGSLVKRVKAIIPILIPLLISAFRRAEELGDAMDARCYTNSPNRTKYKKLTFTWRDLVAALIGGALIAGVVLFNIYAYDIFPAAYPYVVIL</sequence>
<dbReference type="EMBL" id="DVHK01000109">
    <property type="protein sequence ID" value="HIR67432.1"/>
    <property type="molecule type" value="Genomic_DNA"/>
</dbReference>
<feature type="transmembrane region" description="Helical" evidence="5">
    <location>
        <begin position="107"/>
        <end position="129"/>
    </location>
</feature>
<dbReference type="InterPro" id="IPR003339">
    <property type="entry name" value="ABC/ECF_trnsptr_transmembrane"/>
</dbReference>
<dbReference type="PANTHER" id="PTHR33514:SF13">
    <property type="entry name" value="PROTEIN ABCI12, CHLOROPLASTIC"/>
    <property type="match status" value="1"/>
</dbReference>
<keyword evidence="2 5" id="KW-0812">Transmembrane</keyword>
<accession>A0A9D1J9W7</accession>
<evidence type="ECO:0000256" key="5">
    <source>
        <dbReference type="SAM" id="Phobius"/>
    </source>
</evidence>
<name>A0A9D1J9W7_9FIRM</name>
<dbReference type="PANTHER" id="PTHR33514">
    <property type="entry name" value="PROTEIN ABCI12, CHLOROPLASTIC"/>
    <property type="match status" value="1"/>
</dbReference>
<evidence type="ECO:0000256" key="4">
    <source>
        <dbReference type="ARBA" id="ARBA00023136"/>
    </source>
</evidence>
<dbReference type="AlphaFoldDB" id="A0A9D1J9W7"/>
<protein>
    <submittedName>
        <fullName evidence="6">Energy-coupling factor transporter transmembrane protein EcfT</fullName>
    </submittedName>
</protein>
<keyword evidence="3 5" id="KW-1133">Transmembrane helix</keyword>
<evidence type="ECO:0000256" key="1">
    <source>
        <dbReference type="ARBA" id="ARBA00004141"/>
    </source>
</evidence>
<keyword evidence="4 5" id="KW-0472">Membrane</keyword>
<dbReference type="GO" id="GO:0005886">
    <property type="term" value="C:plasma membrane"/>
    <property type="evidence" value="ECO:0007669"/>
    <property type="project" value="TreeGrafter"/>
</dbReference>
<proteinExistence type="predicted"/>
<dbReference type="Pfam" id="PF02361">
    <property type="entry name" value="CbiQ"/>
    <property type="match status" value="1"/>
</dbReference>
<dbReference type="CDD" id="cd16914">
    <property type="entry name" value="EcfT"/>
    <property type="match status" value="1"/>
</dbReference>